<feature type="domain" description="EAL" evidence="1">
    <location>
        <begin position="12"/>
        <end position="254"/>
    </location>
</feature>
<dbReference type="CDD" id="cd01948">
    <property type="entry name" value="EAL"/>
    <property type="match status" value="1"/>
</dbReference>
<accession>A0A8J3FFQ7</accession>
<dbReference type="InterPro" id="IPR001633">
    <property type="entry name" value="EAL_dom"/>
</dbReference>
<dbReference type="InterPro" id="IPR050706">
    <property type="entry name" value="Cyclic-di-GMP_PDE-like"/>
</dbReference>
<dbReference type="GO" id="GO:0071111">
    <property type="term" value="F:cyclic-guanylate-specific phosphodiesterase activity"/>
    <property type="evidence" value="ECO:0007669"/>
    <property type="project" value="InterPro"/>
</dbReference>
<comment type="caution">
    <text evidence="2">The sequence shown here is derived from an EMBL/GenBank/DDBJ whole genome shotgun (WGS) entry which is preliminary data.</text>
</comment>
<keyword evidence="3" id="KW-1185">Reference proteome</keyword>
<dbReference type="SMART" id="SM00052">
    <property type="entry name" value="EAL"/>
    <property type="match status" value="1"/>
</dbReference>
<reference evidence="2" key="1">
    <citation type="journal article" date="2014" name="Int. J. Syst. Evol. Microbiol.">
        <title>Complete genome sequence of Corynebacterium casei LMG S-19264T (=DSM 44701T), isolated from a smear-ripened cheese.</title>
        <authorList>
            <consortium name="US DOE Joint Genome Institute (JGI-PGF)"/>
            <person name="Walter F."/>
            <person name="Albersmeier A."/>
            <person name="Kalinowski J."/>
            <person name="Ruckert C."/>
        </authorList>
    </citation>
    <scope>NUCLEOTIDE SEQUENCE</scope>
    <source>
        <strain evidence="2">JCM 14719</strain>
    </source>
</reference>
<evidence type="ECO:0000313" key="3">
    <source>
        <dbReference type="Proteomes" id="UP000637720"/>
    </source>
</evidence>
<sequence length="254" mass="29107">MEMRGGVFFSISSTLLQSFKRVMELYPLTHWYQPIYRLDTWTVLGYEALLRPLLRQEASPTLLFDEATRHGHRAALDCVSLWKAWETAQFTSVYLFMNVFPNTLMEPDFLQWWDQYMAPSPSLVLELSEQEAVADWAALRRVVDALRRRGVRFAVDDIGVGYASLRYWLELEPEFLKLDRYFTHRLAHDAQKQRVVSGLLYMLDGTPTQLIVEGLEEPEDLAAAKYLGVPLGQGFLLGHPAPLAGAGRRKTRPG</sequence>
<protein>
    <recommendedName>
        <fullName evidence="1">EAL domain-containing protein</fullName>
    </recommendedName>
</protein>
<reference evidence="2" key="2">
    <citation type="submission" date="2020-09" db="EMBL/GenBank/DDBJ databases">
        <authorList>
            <person name="Sun Q."/>
            <person name="Ohkuma M."/>
        </authorList>
    </citation>
    <scope>NUCLEOTIDE SEQUENCE</scope>
    <source>
        <strain evidence="2">JCM 14719</strain>
    </source>
</reference>
<dbReference type="InterPro" id="IPR035919">
    <property type="entry name" value="EAL_sf"/>
</dbReference>
<dbReference type="PROSITE" id="PS50883">
    <property type="entry name" value="EAL"/>
    <property type="match status" value="1"/>
</dbReference>
<gene>
    <name evidence="2" type="ORF">GCM10007043_20000</name>
</gene>
<name>A0A8J3FFQ7_9BACI</name>
<evidence type="ECO:0000313" key="2">
    <source>
        <dbReference type="EMBL" id="GGK05966.1"/>
    </source>
</evidence>
<dbReference type="PANTHER" id="PTHR33121:SF76">
    <property type="entry name" value="SIGNALING PROTEIN"/>
    <property type="match status" value="1"/>
</dbReference>
<dbReference type="SUPFAM" id="SSF141868">
    <property type="entry name" value="EAL domain-like"/>
    <property type="match status" value="1"/>
</dbReference>
<dbReference type="AlphaFoldDB" id="A0A8J3FFQ7"/>
<dbReference type="Gene3D" id="3.20.20.450">
    <property type="entry name" value="EAL domain"/>
    <property type="match status" value="1"/>
</dbReference>
<dbReference type="PANTHER" id="PTHR33121">
    <property type="entry name" value="CYCLIC DI-GMP PHOSPHODIESTERASE PDEF"/>
    <property type="match status" value="1"/>
</dbReference>
<dbReference type="Proteomes" id="UP000637720">
    <property type="component" value="Unassembled WGS sequence"/>
</dbReference>
<dbReference type="Pfam" id="PF00563">
    <property type="entry name" value="EAL"/>
    <property type="match status" value="1"/>
</dbReference>
<organism evidence="2 3">
    <name type="scientific">Calditerricola satsumensis</name>
    <dbReference type="NCBI Taxonomy" id="373054"/>
    <lineage>
        <taxon>Bacteria</taxon>
        <taxon>Bacillati</taxon>
        <taxon>Bacillota</taxon>
        <taxon>Bacilli</taxon>
        <taxon>Bacillales</taxon>
        <taxon>Bacillaceae</taxon>
        <taxon>Calditerricola</taxon>
    </lineage>
</organism>
<evidence type="ECO:0000259" key="1">
    <source>
        <dbReference type="PROSITE" id="PS50883"/>
    </source>
</evidence>
<dbReference type="EMBL" id="BMOF01000050">
    <property type="protein sequence ID" value="GGK05966.1"/>
    <property type="molecule type" value="Genomic_DNA"/>
</dbReference>
<proteinExistence type="predicted"/>